<organism evidence="3 4">
    <name type="scientific">Thermoanaerobacterium xylanolyticum (strain ATCC 49914 / DSM 7097 / LX-11)</name>
    <dbReference type="NCBI Taxonomy" id="858215"/>
    <lineage>
        <taxon>Bacteria</taxon>
        <taxon>Bacillati</taxon>
        <taxon>Bacillota</taxon>
        <taxon>Clostridia</taxon>
        <taxon>Thermoanaerobacterales</taxon>
        <taxon>Thermoanaerobacteraceae</taxon>
        <taxon>Thermoanaerobacterium</taxon>
    </lineage>
</organism>
<dbReference type="eggNOG" id="COG4942">
    <property type="taxonomic scope" value="Bacteria"/>
</dbReference>
<name>F6BHA8_THEXL</name>
<evidence type="ECO:0000313" key="4">
    <source>
        <dbReference type="Proteomes" id="UP000007239"/>
    </source>
</evidence>
<feature type="coiled-coil region" evidence="1">
    <location>
        <begin position="57"/>
        <end position="91"/>
    </location>
</feature>
<evidence type="ECO:0000256" key="1">
    <source>
        <dbReference type="SAM" id="Coils"/>
    </source>
</evidence>
<sequence length="353" mass="40635">MKKYVSILLIFLLLFSNIKTTYSDPASDLKNAQIEEQKIIIELFNLDMEKVRASNLLEKLNSEITDTTKHIDSMEKEISSISREIVNERNNIKSWFRFLYMNGTNTILSLLLMSNNASELLHRLIYIDIITNYFYSKLDHINYLLKNKKTEEEVLSHQRDELRKKIEEQKNAILTLNKLESEKSAMLDNIKKQISDYQRILDISASVESGIPSLDFLLNNISKLPWNSLQPDNFDIQIDSVSASFSDESISNMIDNYNDVLKNVKIIFDDSGFTLSDGDNYTLYGNFKVNDGKIDFNVTSINVKGVEITGEDLNNIIKNYNTVLDFESPLKQYKLVSVETNAGEVKFTLSRIK</sequence>
<dbReference type="HOGENOM" id="CLU_764904_0_0_9"/>
<dbReference type="Gene3D" id="6.10.250.3150">
    <property type="match status" value="1"/>
</dbReference>
<keyword evidence="4" id="KW-1185">Reference proteome</keyword>
<protein>
    <recommendedName>
        <fullName evidence="5">N-terminal domain of peptidoglycan hydrolase CwlO-containing protein</fullName>
    </recommendedName>
</protein>
<evidence type="ECO:0008006" key="5">
    <source>
        <dbReference type="Google" id="ProtNLM"/>
    </source>
</evidence>
<keyword evidence="1" id="KW-0175">Coiled coil</keyword>
<feature type="coiled-coil region" evidence="1">
    <location>
        <begin position="145"/>
        <end position="196"/>
    </location>
</feature>
<dbReference type="KEGG" id="txy:Thexy_1550"/>
<keyword evidence="2" id="KW-0732">Signal</keyword>
<dbReference type="Proteomes" id="UP000007239">
    <property type="component" value="Chromosome"/>
</dbReference>
<feature type="signal peptide" evidence="2">
    <location>
        <begin position="1"/>
        <end position="21"/>
    </location>
</feature>
<reference evidence="3" key="1">
    <citation type="submission" date="2011-05" db="EMBL/GenBank/DDBJ databases">
        <title>Complete sequence of Thermoanaerobacterium xylanolyticum LX-11.</title>
        <authorList>
            <consortium name="US DOE Joint Genome Institute"/>
            <person name="Lucas S."/>
            <person name="Han J."/>
            <person name="Lapidus A."/>
            <person name="Cheng J.-F."/>
            <person name="Goodwin L."/>
            <person name="Pitluck S."/>
            <person name="Peters L."/>
            <person name="Mikhailova N."/>
            <person name="Lu M."/>
            <person name="Han C."/>
            <person name="Tapia R."/>
            <person name="Land M."/>
            <person name="Hauser L."/>
            <person name="Kyrpides N."/>
            <person name="Ivanova N."/>
            <person name="Pagani I."/>
            <person name="Hemme C."/>
            <person name="Woyke T."/>
        </authorList>
    </citation>
    <scope>NUCLEOTIDE SEQUENCE</scope>
    <source>
        <strain evidence="3">LX-11</strain>
    </source>
</reference>
<dbReference type="RefSeq" id="WP_013788317.1">
    <property type="nucleotide sequence ID" value="NC_015555.1"/>
</dbReference>
<evidence type="ECO:0000256" key="2">
    <source>
        <dbReference type="SAM" id="SignalP"/>
    </source>
</evidence>
<proteinExistence type="predicted"/>
<feature type="chain" id="PRO_5039733750" description="N-terminal domain of peptidoglycan hydrolase CwlO-containing protein" evidence="2">
    <location>
        <begin position="22"/>
        <end position="353"/>
    </location>
</feature>
<dbReference type="STRING" id="858215.Thexy_1550"/>
<dbReference type="AlphaFoldDB" id="F6BHA8"/>
<dbReference type="EMBL" id="CP002739">
    <property type="protein sequence ID" value="AEF17581.1"/>
    <property type="molecule type" value="Genomic_DNA"/>
</dbReference>
<accession>F6BHA8</accession>
<gene>
    <name evidence="3" type="ordered locus">Thexy_1550</name>
</gene>
<evidence type="ECO:0000313" key="3">
    <source>
        <dbReference type="EMBL" id="AEF17581.1"/>
    </source>
</evidence>